<keyword evidence="3" id="KW-1185">Reference proteome</keyword>
<dbReference type="InterPro" id="IPR024029">
    <property type="entry name" value="Pyridox_Oxase_FMN-dep"/>
</dbReference>
<gene>
    <name evidence="2" type="ORF">I0K15_09195</name>
</gene>
<dbReference type="KEGG" id="poz:I0K15_09195"/>
<dbReference type="PANTHER" id="PTHR42815:SF2">
    <property type="entry name" value="FAD-BINDING, PUTATIVE (AFU_ORTHOLOGUE AFUA_6G07600)-RELATED"/>
    <property type="match status" value="1"/>
</dbReference>
<dbReference type="RefSeq" id="WP_196105138.1">
    <property type="nucleotide sequence ID" value="NZ_CP064942.1"/>
</dbReference>
<reference evidence="2 3" key="1">
    <citation type="submission" date="2020-11" db="EMBL/GenBank/DDBJ databases">
        <title>Description of Pontivivens ytuae sp. nov. isolated from deep sea sediment of Mariana Trench.</title>
        <authorList>
            <person name="Wang Z."/>
            <person name="Sun Q.-L."/>
            <person name="Xu X.-D."/>
            <person name="Tang Y.-Z."/>
            <person name="Zhang J."/>
        </authorList>
    </citation>
    <scope>NUCLEOTIDE SEQUENCE [LARGE SCALE GENOMIC DNA]</scope>
    <source>
        <strain evidence="2 3">MT2928</strain>
    </source>
</reference>
<organism evidence="2 3">
    <name type="scientific">Pontivivens ytuae</name>
    <dbReference type="NCBI Taxonomy" id="2789856"/>
    <lineage>
        <taxon>Bacteria</taxon>
        <taxon>Pseudomonadati</taxon>
        <taxon>Pseudomonadota</taxon>
        <taxon>Alphaproteobacteria</taxon>
        <taxon>Rhodobacterales</taxon>
        <taxon>Paracoccaceae</taxon>
        <taxon>Pontivivens</taxon>
    </lineage>
</organism>
<dbReference type="SUPFAM" id="SSF50475">
    <property type="entry name" value="FMN-binding split barrel"/>
    <property type="match status" value="1"/>
</dbReference>
<name>A0A7S9LV34_9RHOB</name>
<dbReference type="PANTHER" id="PTHR42815">
    <property type="entry name" value="FAD-BINDING, PUTATIVE (AFU_ORTHOLOGUE AFUA_6G07600)-RELATED"/>
    <property type="match status" value="1"/>
</dbReference>
<dbReference type="Pfam" id="PF01243">
    <property type="entry name" value="PNPOx_N"/>
    <property type="match status" value="1"/>
</dbReference>
<feature type="domain" description="Pyridoxamine 5'-phosphate oxidase N-terminal" evidence="1">
    <location>
        <begin position="29"/>
        <end position="149"/>
    </location>
</feature>
<dbReference type="Proteomes" id="UP000594800">
    <property type="component" value="Chromosome"/>
</dbReference>
<dbReference type="InterPro" id="IPR011576">
    <property type="entry name" value="Pyridox_Oxase_N"/>
</dbReference>
<dbReference type="Gene3D" id="2.30.110.10">
    <property type="entry name" value="Electron Transport, Fmn-binding Protein, Chain A"/>
    <property type="match status" value="1"/>
</dbReference>
<evidence type="ECO:0000313" key="3">
    <source>
        <dbReference type="Proteomes" id="UP000594800"/>
    </source>
</evidence>
<accession>A0A7S9LV34</accession>
<proteinExistence type="predicted"/>
<dbReference type="EMBL" id="CP064942">
    <property type="protein sequence ID" value="QPH55876.1"/>
    <property type="molecule type" value="Genomic_DNA"/>
</dbReference>
<evidence type="ECO:0000259" key="1">
    <source>
        <dbReference type="Pfam" id="PF01243"/>
    </source>
</evidence>
<dbReference type="AlphaFoldDB" id="A0A7S9LV34"/>
<dbReference type="InterPro" id="IPR012349">
    <property type="entry name" value="Split_barrel_FMN-bd"/>
</dbReference>
<dbReference type="NCBIfam" id="TIGR04025">
    <property type="entry name" value="PPOX_FMN_DR2398"/>
    <property type="match status" value="1"/>
</dbReference>
<protein>
    <submittedName>
        <fullName evidence="2">Pyridoxamine 5'-phosphate oxidase family protein</fullName>
    </submittedName>
</protein>
<evidence type="ECO:0000313" key="2">
    <source>
        <dbReference type="EMBL" id="QPH55876.1"/>
    </source>
</evidence>
<sequence>MSRITDEASLRALYGPKLGRSVDKELTALDAHCRAFIAASPYLVMSTSGTEGLDLTPRGDEAGFVVVDDDTTLLLPDRPGNNRLDALTNLLTNPEIGLIFLIPTVRETLRIRGTAEIRDDQALRERTAHKGHLPATVLRISITRAYMHCAKSALRSGLWQPDTWPQDRPVGTMAEMMRDHAQRTEPLESDEDMVARYRQNLY</sequence>